<evidence type="ECO:0000259" key="12">
    <source>
        <dbReference type="Pfam" id="PF03600"/>
    </source>
</evidence>
<feature type="transmembrane region" description="Helical" evidence="11">
    <location>
        <begin position="92"/>
        <end position="111"/>
    </location>
</feature>
<evidence type="ECO:0000256" key="11">
    <source>
        <dbReference type="SAM" id="Phobius"/>
    </source>
</evidence>
<dbReference type="OrthoDB" id="9772058at2"/>
<comment type="similarity">
    <text evidence="10">Belongs to the NhaD Na(+)/H(+) (TC 2.A.62) antiporter family.</text>
</comment>
<evidence type="ECO:0000256" key="9">
    <source>
        <dbReference type="ARBA" id="ARBA00023201"/>
    </source>
</evidence>
<dbReference type="GO" id="GO:0016020">
    <property type="term" value="C:membrane"/>
    <property type="evidence" value="ECO:0007669"/>
    <property type="project" value="UniProtKB-SubCell"/>
</dbReference>
<keyword evidence="5 11" id="KW-1133">Transmembrane helix</keyword>
<dbReference type="PANTHER" id="PTHR43269:SF2">
    <property type="entry name" value="SODIUM_PROTON ANTIPORTER 1-RELATED"/>
    <property type="match status" value="1"/>
</dbReference>
<protein>
    <submittedName>
        <fullName evidence="13">Sodium:proton antiporter</fullName>
    </submittedName>
</protein>
<dbReference type="EMBL" id="REFV01000012">
    <property type="protein sequence ID" value="RMB57148.1"/>
    <property type="molecule type" value="Genomic_DNA"/>
</dbReference>
<evidence type="ECO:0000256" key="5">
    <source>
        <dbReference type="ARBA" id="ARBA00022989"/>
    </source>
</evidence>
<keyword evidence="8 11" id="KW-0472">Membrane</keyword>
<feature type="domain" description="Citrate transporter-like" evidence="12">
    <location>
        <begin position="31"/>
        <end position="391"/>
    </location>
</feature>
<evidence type="ECO:0000256" key="1">
    <source>
        <dbReference type="ARBA" id="ARBA00004141"/>
    </source>
</evidence>
<accession>A0A3M0FXE5</accession>
<evidence type="ECO:0000256" key="8">
    <source>
        <dbReference type="ARBA" id="ARBA00023136"/>
    </source>
</evidence>
<comment type="caution">
    <text evidence="13">The sequence shown here is derived from an EMBL/GenBank/DDBJ whole genome shotgun (WGS) entry which is preliminary data.</text>
</comment>
<keyword evidence="4 11" id="KW-0812">Transmembrane</keyword>
<name>A0A3M0FXE5_9FLAO</name>
<reference evidence="13 14" key="1">
    <citation type="submission" date="2018-10" db="EMBL/GenBank/DDBJ databases">
        <title>Dokdonia luteus sp. nov., isolated from sea water.</title>
        <authorList>
            <person name="Zhou L.Y."/>
            <person name="Du Z.J."/>
        </authorList>
    </citation>
    <scope>NUCLEOTIDE SEQUENCE [LARGE SCALE GENOMIC DNA]</scope>
    <source>
        <strain evidence="13 14">SH27</strain>
    </source>
</reference>
<feature type="transmembrane region" description="Helical" evidence="11">
    <location>
        <begin position="275"/>
        <end position="295"/>
    </location>
</feature>
<keyword evidence="14" id="KW-1185">Reference proteome</keyword>
<feature type="transmembrane region" description="Helical" evidence="11">
    <location>
        <begin position="208"/>
        <end position="229"/>
    </location>
</feature>
<feature type="transmembrane region" description="Helical" evidence="11">
    <location>
        <begin position="401"/>
        <end position="430"/>
    </location>
</feature>
<keyword evidence="7" id="KW-0406">Ion transport</keyword>
<dbReference type="InterPro" id="IPR004680">
    <property type="entry name" value="Cit_transptr-like_dom"/>
</dbReference>
<keyword evidence="6" id="KW-0915">Sodium</keyword>
<evidence type="ECO:0000256" key="2">
    <source>
        <dbReference type="ARBA" id="ARBA00022448"/>
    </source>
</evidence>
<feature type="transmembrane region" description="Helical" evidence="11">
    <location>
        <begin position="442"/>
        <end position="462"/>
    </location>
</feature>
<comment type="subcellular location">
    <subcellularLocation>
        <location evidence="1">Membrane</location>
        <topology evidence="1">Multi-pass membrane protein</topology>
    </subcellularLocation>
</comment>
<organism evidence="13 14">
    <name type="scientific">Dokdonia sinensis</name>
    <dbReference type="NCBI Taxonomy" id="2479847"/>
    <lineage>
        <taxon>Bacteria</taxon>
        <taxon>Pseudomonadati</taxon>
        <taxon>Bacteroidota</taxon>
        <taxon>Flavobacteriia</taxon>
        <taxon>Flavobacteriales</taxon>
        <taxon>Flavobacteriaceae</taxon>
        <taxon>Dokdonia</taxon>
    </lineage>
</organism>
<feature type="transmembrane region" description="Helical" evidence="11">
    <location>
        <begin position="169"/>
        <end position="188"/>
    </location>
</feature>
<feature type="transmembrane region" description="Helical" evidence="11">
    <location>
        <begin position="27"/>
        <end position="50"/>
    </location>
</feature>
<evidence type="ECO:0000256" key="4">
    <source>
        <dbReference type="ARBA" id="ARBA00022692"/>
    </source>
</evidence>
<keyword evidence="2" id="KW-0813">Transport</keyword>
<evidence type="ECO:0000256" key="7">
    <source>
        <dbReference type="ARBA" id="ARBA00023065"/>
    </source>
</evidence>
<dbReference type="RefSeq" id="WP_121918004.1">
    <property type="nucleotide sequence ID" value="NZ_REFV01000012.1"/>
</dbReference>
<dbReference type="Proteomes" id="UP000281985">
    <property type="component" value="Unassembled WGS sequence"/>
</dbReference>
<evidence type="ECO:0000256" key="10">
    <source>
        <dbReference type="ARBA" id="ARBA00025753"/>
    </source>
</evidence>
<evidence type="ECO:0000256" key="3">
    <source>
        <dbReference type="ARBA" id="ARBA00022449"/>
    </source>
</evidence>
<feature type="transmembrane region" description="Helical" evidence="11">
    <location>
        <begin position="369"/>
        <end position="389"/>
    </location>
</feature>
<dbReference type="InterPro" id="IPR045016">
    <property type="entry name" value="NhaD-like"/>
</dbReference>
<gene>
    <name evidence="13" type="ORF">EAX61_12325</name>
</gene>
<keyword evidence="9" id="KW-0739">Sodium transport</keyword>
<evidence type="ECO:0000313" key="13">
    <source>
        <dbReference type="EMBL" id="RMB57148.1"/>
    </source>
</evidence>
<evidence type="ECO:0000313" key="14">
    <source>
        <dbReference type="Proteomes" id="UP000281985"/>
    </source>
</evidence>
<dbReference type="Pfam" id="PF03600">
    <property type="entry name" value="CitMHS"/>
    <property type="match status" value="1"/>
</dbReference>
<sequence>MESVIILIFVIGYLSITLEHPLKLDKTVPALIMASLIWAVLAVGFHAGWFDVIDTHEHAWSLFPDGSLITGDAAEAADEGFKNTLLHHLGKTAEILIFLIGAMTIVEIIDLHRGFEVLKGAVRTRSKKKLLWIIGILAFVLSAIIDNLTATIVLITLLRKLITNRDQRLWFAAMVVIAANAGGAWSPIGDVTTTMLWIADNVTAMKLIEYVVVPSLICFALPFFIATYLPAFKGDIIVDTTEDEEAERLLSSKTMLFLGLGMIVSVPIFKTLTHLPPYMGMMLALGVVWLVSEYIHPEEDFTKERKHLYSAHKALSRIEISSILFFLGILMAVAGLESLVYGVSESGDPVGTLRYVAEILNAAIPNQDIVVAILGVLSAIIDNVPLVAASMGMYTAPTDSLLWHFIAYSAGTGGSMLIIGSAAGVAAMGMEKIDFIWYLKKITWLAFLGFAAGALVFILLTGGTMAS</sequence>
<dbReference type="GO" id="GO:0015297">
    <property type="term" value="F:antiporter activity"/>
    <property type="evidence" value="ECO:0007669"/>
    <property type="project" value="UniProtKB-KW"/>
</dbReference>
<feature type="transmembrane region" description="Helical" evidence="11">
    <location>
        <begin position="315"/>
        <end position="336"/>
    </location>
</feature>
<evidence type="ECO:0000256" key="6">
    <source>
        <dbReference type="ARBA" id="ARBA00023053"/>
    </source>
</evidence>
<feature type="transmembrane region" description="Helical" evidence="11">
    <location>
        <begin position="131"/>
        <end position="157"/>
    </location>
</feature>
<keyword evidence="3" id="KW-0050">Antiport</keyword>
<dbReference type="PANTHER" id="PTHR43269">
    <property type="entry name" value="SODIUM/PROTON ANTIPORTER 1-RELATED"/>
    <property type="match status" value="1"/>
</dbReference>
<dbReference type="NCBIfam" id="NF038006">
    <property type="entry name" value="NhaD_1"/>
    <property type="match status" value="1"/>
</dbReference>
<dbReference type="GO" id="GO:0006814">
    <property type="term" value="P:sodium ion transport"/>
    <property type="evidence" value="ECO:0007669"/>
    <property type="project" value="UniProtKB-KW"/>
</dbReference>
<proteinExistence type="inferred from homology"/>
<dbReference type="AlphaFoldDB" id="A0A3M0FXE5"/>